<feature type="transmembrane region" description="Helical" evidence="2">
    <location>
        <begin position="12"/>
        <end position="29"/>
    </location>
</feature>
<feature type="region of interest" description="Disordered" evidence="1">
    <location>
        <begin position="180"/>
        <end position="205"/>
    </location>
</feature>
<feature type="compositionally biased region" description="Polar residues" evidence="1">
    <location>
        <begin position="187"/>
        <end position="199"/>
    </location>
</feature>
<accession>A0ABP0ATR6</accession>
<feature type="region of interest" description="Disordered" evidence="1">
    <location>
        <begin position="125"/>
        <end position="148"/>
    </location>
</feature>
<proteinExistence type="predicted"/>
<keyword evidence="2" id="KW-0812">Transmembrane</keyword>
<keyword evidence="2" id="KW-0472">Membrane</keyword>
<evidence type="ECO:0000313" key="4">
    <source>
        <dbReference type="Proteomes" id="UP001642482"/>
    </source>
</evidence>
<keyword evidence="4" id="KW-1185">Reference proteome</keyword>
<gene>
    <name evidence="3" type="ORF">SEUCBS140593_000897</name>
</gene>
<dbReference type="Proteomes" id="UP001642482">
    <property type="component" value="Unassembled WGS sequence"/>
</dbReference>
<keyword evidence="2" id="KW-1133">Transmembrane helix</keyword>
<dbReference type="PROSITE" id="PS51257">
    <property type="entry name" value="PROKAR_LIPOPROTEIN"/>
    <property type="match status" value="1"/>
</dbReference>
<comment type="caution">
    <text evidence="3">The sequence shown here is derived from an EMBL/GenBank/DDBJ whole genome shotgun (WGS) entry which is preliminary data.</text>
</comment>
<evidence type="ECO:0000256" key="1">
    <source>
        <dbReference type="SAM" id="MobiDB-lite"/>
    </source>
</evidence>
<sequence length="320" mass="35366">MTLYMRYHKRPLIISATVILGCFLFISSFNEYAPSAATIVSNAGEAIMKNMAPTRSNPALPTGILANEIAIETAVPNVAVADVGFSNAAVVDDDTPTDMAPEFVDDFEVAKPEDFELVNSMLPATTDSELDQPLGRSNDEWEDPRTSNIPENLRNAFYYYGDVLVDGPKPRPYVGRPPAYLEPPLPTQASTAPAKSTEMTAAENETDSINSTIKALAQFMNELNRNQATIDHVISTFEHEHNPDVTLEMSNEARALWQQLKHVSGNTMDAAADLSRFMGHIQGLRETMQRIEEMTAYTKAYSISHSNNVDGVQKESKNWM</sequence>
<dbReference type="EMBL" id="CAWUHD010000005">
    <property type="protein sequence ID" value="CAK7210633.1"/>
    <property type="molecule type" value="Genomic_DNA"/>
</dbReference>
<reference evidence="3 4" key="1">
    <citation type="submission" date="2024-01" db="EMBL/GenBank/DDBJ databases">
        <authorList>
            <person name="Allen C."/>
            <person name="Tagirdzhanova G."/>
        </authorList>
    </citation>
    <scope>NUCLEOTIDE SEQUENCE [LARGE SCALE GENOMIC DNA]</scope>
</reference>
<protein>
    <submittedName>
        <fullName evidence="3">Uncharacterized protein</fullName>
    </submittedName>
</protein>
<name>A0ABP0ATR6_9PEZI</name>
<evidence type="ECO:0000313" key="3">
    <source>
        <dbReference type="EMBL" id="CAK7210633.1"/>
    </source>
</evidence>
<organism evidence="3 4">
    <name type="scientific">Sporothrix eucalyptigena</name>
    <dbReference type="NCBI Taxonomy" id="1812306"/>
    <lineage>
        <taxon>Eukaryota</taxon>
        <taxon>Fungi</taxon>
        <taxon>Dikarya</taxon>
        <taxon>Ascomycota</taxon>
        <taxon>Pezizomycotina</taxon>
        <taxon>Sordariomycetes</taxon>
        <taxon>Sordariomycetidae</taxon>
        <taxon>Ophiostomatales</taxon>
        <taxon>Ophiostomataceae</taxon>
        <taxon>Sporothrix</taxon>
    </lineage>
</organism>
<evidence type="ECO:0000256" key="2">
    <source>
        <dbReference type="SAM" id="Phobius"/>
    </source>
</evidence>